<dbReference type="InterPro" id="IPR006305">
    <property type="entry name" value="FliQ"/>
</dbReference>
<keyword evidence="4 9" id="KW-1003">Cell membrane</keyword>
<feature type="transmembrane region" description="Helical" evidence="9">
    <location>
        <begin position="12"/>
        <end position="38"/>
    </location>
</feature>
<evidence type="ECO:0000256" key="5">
    <source>
        <dbReference type="ARBA" id="ARBA00022692"/>
    </source>
</evidence>
<evidence type="ECO:0000256" key="9">
    <source>
        <dbReference type="RuleBase" id="RU364090"/>
    </source>
</evidence>
<keyword evidence="6 9" id="KW-1133">Transmembrane helix</keyword>
<keyword evidence="10" id="KW-0966">Cell projection</keyword>
<evidence type="ECO:0000256" key="2">
    <source>
        <dbReference type="ARBA" id="ARBA00006156"/>
    </source>
</evidence>
<evidence type="ECO:0000256" key="7">
    <source>
        <dbReference type="ARBA" id="ARBA00023136"/>
    </source>
</evidence>
<protein>
    <recommendedName>
        <fullName evidence="3 9">Flagellar biosynthetic protein FliQ</fullName>
    </recommendedName>
</protein>
<evidence type="ECO:0000256" key="1">
    <source>
        <dbReference type="ARBA" id="ARBA00004651"/>
    </source>
</evidence>
<proteinExistence type="inferred from homology"/>
<keyword evidence="10" id="KW-0969">Cilium</keyword>
<sequence length="89" mass="9895">MTPELVIEIAKQAIILTILLSMPMLGLGLIAGLTISVFQAVTQIQEMTLTFVPKIIAVFIGLLFTAPWMMEKLISFTTDIIVNIPMYIR</sequence>
<evidence type="ECO:0000313" key="10">
    <source>
        <dbReference type="EMBL" id="PIE62093.1"/>
    </source>
</evidence>
<evidence type="ECO:0000256" key="6">
    <source>
        <dbReference type="ARBA" id="ARBA00022989"/>
    </source>
</evidence>
<comment type="caution">
    <text evidence="10">The sequence shown here is derived from an EMBL/GenBank/DDBJ whole genome shotgun (WGS) entry which is preliminary data.</text>
</comment>
<name>A0A2G6MPS6_9BACT</name>
<keyword evidence="7 9" id="KW-0472">Membrane</keyword>
<evidence type="ECO:0000256" key="8">
    <source>
        <dbReference type="ARBA" id="ARBA00023143"/>
    </source>
</evidence>
<keyword evidence="8 9" id="KW-0975">Bacterial flagellum</keyword>
<dbReference type="PIRSF" id="PIRSF004669">
    <property type="entry name" value="FliQ"/>
    <property type="match status" value="1"/>
</dbReference>
<accession>A0A2G6MPS6</accession>
<dbReference type="GO" id="GO:0009306">
    <property type="term" value="P:protein secretion"/>
    <property type="evidence" value="ECO:0007669"/>
    <property type="project" value="InterPro"/>
</dbReference>
<dbReference type="NCBIfam" id="TIGR01402">
    <property type="entry name" value="fliQ"/>
    <property type="match status" value="1"/>
</dbReference>
<dbReference type="PRINTS" id="PR00952">
    <property type="entry name" value="TYPE3IMQPROT"/>
</dbReference>
<dbReference type="GO" id="GO:0044780">
    <property type="term" value="P:bacterial-type flagellum assembly"/>
    <property type="evidence" value="ECO:0007669"/>
    <property type="project" value="InterPro"/>
</dbReference>
<keyword evidence="10" id="KW-0282">Flagellum</keyword>
<reference evidence="10 11" key="1">
    <citation type="submission" date="2017-10" db="EMBL/GenBank/DDBJ databases">
        <title>Novel microbial diversity and functional potential in the marine mammal oral microbiome.</title>
        <authorList>
            <person name="Dudek N.K."/>
            <person name="Sun C.L."/>
            <person name="Burstein D."/>
            <person name="Kantor R.S."/>
            <person name="Aliaga Goltsman D.S."/>
            <person name="Bik E.M."/>
            <person name="Thomas B.C."/>
            <person name="Banfield J.F."/>
            <person name="Relman D.A."/>
        </authorList>
    </citation>
    <scope>NUCLEOTIDE SEQUENCE [LARGE SCALE GENOMIC DNA]</scope>
    <source>
        <strain evidence="10">DOLJORAL78_47_202</strain>
    </source>
</reference>
<dbReference type="GO" id="GO:0005886">
    <property type="term" value="C:plasma membrane"/>
    <property type="evidence" value="ECO:0007669"/>
    <property type="project" value="UniProtKB-SubCell"/>
</dbReference>
<dbReference type="PANTHER" id="PTHR34040:SF2">
    <property type="entry name" value="FLAGELLAR BIOSYNTHETIC PROTEIN FLIQ"/>
    <property type="match status" value="1"/>
</dbReference>
<comment type="similarity">
    <text evidence="2 9">Belongs to the FliQ/MopD/SpaQ family.</text>
</comment>
<comment type="function">
    <text evidence="9">Role in flagellar biosynthesis.</text>
</comment>
<evidence type="ECO:0000256" key="4">
    <source>
        <dbReference type="ARBA" id="ARBA00022475"/>
    </source>
</evidence>
<gene>
    <name evidence="9 10" type="primary">fliQ</name>
    <name evidence="10" type="ORF">CSA25_06870</name>
</gene>
<evidence type="ECO:0000256" key="3">
    <source>
        <dbReference type="ARBA" id="ARBA00021718"/>
    </source>
</evidence>
<dbReference type="Pfam" id="PF01313">
    <property type="entry name" value="Bac_export_3"/>
    <property type="match status" value="1"/>
</dbReference>
<dbReference type="EMBL" id="PDTI01000064">
    <property type="protein sequence ID" value="PIE62093.1"/>
    <property type="molecule type" value="Genomic_DNA"/>
</dbReference>
<feature type="transmembrane region" description="Helical" evidence="9">
    <location>
        <begin position="50"/>
        <end position="70"/>
    </location>
</feature>
<dbReference type="InterPro" id="IPR002191">
    <property type="entry name" value="Bac_export_3"/>
</dbReference>
<dbReference type="Proteomes" id="UP000231203">
    <property type="component" value="Unassembled WGS sequence"/>
</dbReference>
<dbReference type="AlphaFoldDB" id="A0A2G6MPS6"/>
<dbReference type="GO" id="GO:0009425">
    <property type="term" value="C:bacterial-type flagellum basal body"/>
    <property type="evidence" value="ECO:0007669"/>
    <property type="project" value="UniProtKB-SubCell"/>
</dbReference>
<organism evidence="10 11">
    <name type="scientific">Desulfobacter postgatei</name>
    <dbReference type="NCBI Taxonomy" id="2293"/>
    <lineage>
        <taxon>Bacteria</taxon>
        <taxon>Pseudomonadati</taxon>
        <taxon>Thermodesulfobacteriota</taxon>
        <taxon>Desulfobacteria</taxon>
        <taxon>Desulfobacterales</taxon>
        <taxon>Desulfobacteraceae</taxon>
        <taxon>Desulfobacter</taxon>
    </lineage>
</organism>
<evidence type="ECO:0000313" key="11">
    <source>
        <dbReference type="Proteomes" id="UP000231203"/>
    </source>
</evidence>
<comment type="subcellular location">
    <subcellularLocation>
        <location evidence="1 9">Cell membrane</location>
        <topology evidence="1">Multi-pass membrane protein</topology>
    </subcellularLocation>
    <subcellularLocation>
        <location evidence="9">Bacterial flagellum basal body</location>
    </subcellularLocation>
</comment>
<keyword evidence="5 9" id="KW-0812">Transmembrane</keyword>
<dbReference type="PANTHER" id="PTHR34040">
    <property type="entry name" value="FLAGELLAR BIOSYNTHETIC PROTEIN FLIQ"/>
    <property type="match status" value="1"/>
</dbReference>